<accession>S8A3K3</accession>
<name>S8A3K3_DACHA</name>
<dbReference type="HOGENOM" id="CLU_973245_0_0_1"/>
<proteinExistence type="predicted"/>
<dbReference type="Proteomes" id="UP000015100">
    <property type="component" value="Unassembled WGS sequence"/>
</dbReference>
<comment type="caution">
    <text evidence="1">The sequence shown here is derived from an EMBL/GenBank/DDBJ whole genome shotgun (WGS) entry which is preliminary data.</text>
</comment>
<gene>
    <name evidence="1" type="ORF">H072_8698</name>
</gene>
<keyword evidence="2" id="KW-1185">Reference proteome</keyword>
<reference evidence="2" key="2">
    <citation type="submission" date="2013-04" db="EMBL/GenBank/DDBJ databases">
        <title>Genomic mechanisms accounting for the adaptation to parasitism in nematode-trapping fungi.</title>
        <authorList>
            <person name="Ahren D.G."/>
        </authorList>
    </citation>
    <scope>NUCLEOTIDE SEQUENCE [LARGE SCALE GENOMIC DNA]</scope>
    <source>
        <strain evidence="2">CBS 200.50</strain>
    </source>
</reference>
<dbReference type="EMBL" id="AQGS01000630">
    <property type="protein sequence ID" value="EPS37605.1"/>
    <property type="molecule type" value="Genomic_DNA"/>
</dbReference>
<organism evidence="1 2">
    <name type="scientific">Dactylellina haptotyla (strain CBS 200.50)</name>
    <name type="common">Nematode-trapping fungus</name>
    <name type="synonym">Monacrosporium haptotylum</name>
    <dbReference type="NCBI Taxonomy" id="1284197"/>
    <lineage>
        <taxon>Eukaryota</taxon>
        <taxon>Fungi</taxon>
        <taxon>Dikarya</taxon>
        <taxon>Ascomycota</taxon>
        <taxon>Pezizomycotina</taxon>
        <taxon>Orbiliomycetes</taxon>
        <taxon>Orbiliales</taxon>
        <taxon>Orbiliaceae</taxon>
        <taxon>Dactylellina</taxon>
    </lineage>
</organism>
<dbReference type="OrthoDB" id="4354287at2759"/>
<dbReference type="SUPFAM" id="SSF82171">
    <property type="entry name" value="DPP6 N-terminal domain-like"/>
    <property type="match status" value="1"/>
</dbReference>
<dbReference type="OMA" id="RTHWEAF"/>
<protein>
    <submittedName>
        <fullName evidence="1">Uncharacterized protein</fullName>
    </submittedName>
</protein>
<reference evidence="1 2" key="1">
    <citation type="journal article" date="2013" name="PLoS Genet.">
        <title>Genomic mechanisms accounting for the adaptation to parasitism in nematode-trapping fungi.</title>
        <authorList>
            <person name="Meerupati T."/>
            <person name="Andersson K.M."/>
            <person name="Friman E."/>
            <person name="Kumar D."/>
            <person name="Tunlid A."/>
            <person name="Ahren D."/>
        </authorList>
    </citation>
    <scope>NUCLEOTIDE SEQUENCE [LARGE SCALE GENOMIC DNA]</scope>
    <source>
        <strain evidence="1 2">CBS 200.50</strain>
    </source>
</reference>
<evidence type="ECO:0000313" key="2">
    <source>
        <dbReference type="Proteomes" id="UP000015100"/>
    </source>
</evidence>
<dbReference type="STRING" id="1284197.S8A3K3"/>
<dbReference type="eggNOG" id="ENOG502T5FC">
    <property type="taxonomic scope" value="Eukaryota"/>
</dbReference>
<evidence type="ECO:0000313" key="1">
    <source>
        <dbReference type="EMBL" id="EPS37605.1"/>
    </source>
</evidence>
<dbReference type="AlphaFoldDB" id="S8A3K3"/>
<sequence length="286" mass="31539">MPAWSATFGPDGSYFFNSPHKWSHSGMPMNLTDLIGEKDLRDIHELTLGPNGSYVCTYSNNDGMMYIRRHNLPAKLEKWLVPVEGGSFSAERDMGSLRVTLGPDGSFAAWDNTGAAQWENLPATLSTYIRSIMDENNRWKPGYELKNLSLGANGSWVFISKRGAGCHNLQGGAPELAEFLLGLENYAGLEGVQLCPFVANRWGVVYTNGNNWHCTPPESVMRTHWEAFGADWMKAVNAENAAIPPQQQKQVVYTQQKESKLKAVLKPIAGAIIEQTVGVVVQAAFC</sequence>